<dbReference type="InterPro" id="IPR011990">
    <property type="entry name" value="TPR-like_helical_dom_sf"/>
</dbReference>
<feature type="region of interest" description="Disordered" evidence="3">
    <location>
        <begin position="819"/>
        <end position="852"/>
    </location>
</feature>
<evidence type="ECO:0000313" key="5">
    <source>
        <dbReference type="EMBL" id="KAJ8754661.1"/>
    </source>
</evidence>
<feature type="compositionally biased region" description="Basic residues" evidence="3">
    <location>
        <begin position="823"/>
        <end position="852"/>
    </location>
</feature>
<feature type="compositionally biased region" description="Polar residues" evidence="3">
    <location>
        <begin position="26"/>
        <end position="38"/>
    </location>
</feature>
<feature type="region of interest" description="Disordered" evidence="3">
    <location>
        <begin position="18"/>
        <end position="52"/>
    </location>
</feature>
<evidence type="ECO:0000256" key="2">
    <source>
        <dbReference type="PROSITE-ProRule" id="PRU00708"/>
    </source>
</evidence>
<evidence type="ECO:0000313" key="6">
    <source>
        <dbReference type="Proteomes" id="UP001159364"/>
    </source>
</evidence>
<feature type="repeat" description="PPR" evidence="2">
    <location>
        <begin position="484"/>
        <end position="518"/>
    </location>
</feature>
<feature type="domain" description="PROP1-like PPR" evidence="4">
    <location>
        <begin position="383"/>
        <end position="527"/>
    </location>
</feature>
<dbReference type="NCBIfam" id="TIGR00756">
    <property type="entry name" value="PPR"/>
    <property type="match status" value="1"/>
</dbReference>
<evidence type="ECO:0000259" key="4">
    <source>
        <dbReference type="Pfam" id="PF17177"/>
    </source>
</evidence>
<evidence type="ECO:0000256" key="1">
    <source>
        <dbReference type="ARBA" id="ARBA00022737"/>
    </source>
</evidence>
<dbReference type="PANTHER" id="PTHR47262">
    <property type="entry name" value="OS02G0132600 PROTEIN"/>
    <property type="match status" value="1"/>
</dbReference>
<accession>A0AAV8SQV8</accession>
<dbReference type="Pfam" id="PF17177">
    <property type="entry name" value="PPR_long"/>
    <property type="match status" value="1"/>
</dbReference>
<dbReference type="Proteomes" id="UP001159364">
    <property type="component" value="Linkage Group LG09"/>
</dbReference>
<dbReference type="InterPro" id="IPR002885">
    <property type="entry name" value="PPR_rpt"/>
</dbReference>
<protein>
    <recommendedName>
        <fullName evidence="4">PROP1-like PPR domain-containing protein</fullName>
    </recommendedName>
</protein>
<dbReference type="PROSITE" id="PS51375">
    <property type="entry name" value="PPR"/>
    <property type="match status" value="1"/>
</dbReference>
<sequence length="852" mass="97050">MSKLKTLSSMFRSAVKETKTTATTTLKQPSPTSKALNTSSSSIIKLDDSDPDSEYRTRHVCNEIMAVLRGDAAADSRGIKDDNSSKASLKIPWVSSLSQKKANLLRKEQSRTRKQKWIFKSTMPNRINRLIGMCAHNLGTEAMIDVLGKLGRETGQKECSAFIQICVDEARRTNHEDVALEQISKAFQILTYMKEQGFQLEEETYCPVLTYLIDMCMLEEFHFFCKAIKECTPSSIPRLGYYEMLFYIRVDDEEMIEELCRCISVNRRPETMDLHANYLLALCEREQKDKFLQLLEAIEITKVSTFDSVCSIFKFLGRLSLDPFAEKFLLALKNSAANCEAERISTLIYNYATSTPNLAAEDVILKFNNTHTDLEITPSTQLYEKLILYCCNLSEVHVALDVVDLMCKAGLSLSIGTLNHILLACETSYEFDLVRRIYQMICQHGLQTNHDTFRSIINLSAKMKDFHGAYAILDDLTRFNLSPTVGMYNALILGYFREKNKKGALMVLRQMERAAVKPDSETYGYLIANCENEDEVVKYYDELKLAGVEVSKHIYMALVNAFATSGQFEKAKEVLLDLDIPTRNLNEIKNVLVSALVSNGQISDALNIYEEIEQAGGHVAPKTVLTLIEHFQSEGELSRILKLLERLEDSNHWVDGCFRAILYCIRNKYLSSTVNLFKQLKNSICNDEVAMESIFDEAFAMVAGLEPTHLQFGLDLLQAIKDEFGVFPSRKCLDFMLNACIKAKNLQSSILIWKEYQAAGMPYNVLSYLRMYQAVLVSGDHKSAKVLLTKIPKDDPHIGIILKKFKEIYPSSTFEKGLEKEKKKEKKQKKNNRKEMKKQKKNNRKEMKKNKA</sequence>
<proteinExistence type="predicted"/>
<reference evidence="5 6" key="1">
    <citation type="submission" date="2021-09" db="EMBL/GenBank/DDBJ databases">
        <title>Genomic insights and catalytic innovation underlie evolution of tropane alkaloids biosynthesis.</title>
        <authorList>
            <person name="Wang Y.-J."/>
            <person name="Tian T."/>
            <person name="Huang J.-P."/>
            <person name="Huang S.-X."/>
        </authorList>
    </citation>
    <scope>NUCLEOTIDE SEQUENCE [LARGE SCALE GENOMIC DNA]</scope>
    <source>
        <strain evidence="5">KIB-2018</strain>
        <tissue evidence="5">Leaf</tissue>
    </source>
</reference>
<dbReference type="EMBL" id="JAIWQS010000009">
    <property type="protein sequence ID" value="KAJ8754661.1"/>
    <property type="molecule type" value="Genomic_DNA"/>
</dbReference>
<keyword evidence="6" id="KW-1185">Reference proteome</keyword>
<comment type="caution">
    <text evidence="5">The sequence shown here is derived from an EMBL/GenBank/DDBJ whole genome shotgun (WGS) entry which is preliminary data.</text>
</comment>
<dbReference type="Gene3D" id="1.25.40.10">
    <property type="entry name" value="Tetratricopeptide repeat domain"/>
    <property type="match status" value="3"/>
</dbReference>
<dbReference type="PANTHER" id="PTHR47262:SF1">
    <property type="entry name" value="OS02G0132600 PROTEIN"/>
    <property type="match status" value="1"/>
</dbReference>
<dbReference type="AlphaFoldDB" id="A0AAV8SQV8"/>
<dbReference type="InterPro" id="IPR033443">
    <property type="entry name" value="PROP1-like_PPR_dom"/>
</dbReference>
<evidence type="ECO:0000256" key="3">
    <source>
        <dbReference type="SAM" id="MobiDB-lite"/>
    </source>
</evidence>
<keyword evidence="1" id="KW-0677">Repeat</keyword>
<name>A0AAV8SQV8_9ROSI</name>
<gene>
    <name evidence="5" type="ORF">K2173_010752</name>
</gene>
<dbReference type="Pfam" id="PF01535">
    <property type="entry name" value="PPR"/>
    <property type="match status" value="2"/>
</dbReference>
<organism evidence="5 6">
    <name type="scientific">Erythroxylum novogranatense</name>
    <dbReference type="NCBI Taxonomy" id="1862640"/>
    <lineage>
        <taxon>Eukaryota</taxon>
        <taxon>Viridiplantae</taxon>
        <taxon>Streptophyta</taxon>
        <taxon>Embryophyta</taxon>
        <taxon>Tracheophyta</taxon>
        <taxon>Spermatophyta</taxon>
        <taxon>Magnoliopsida</taxon>
        <taxon>eudicotyledons</taxon>
        <taxon>Gunneridae</taxon>
        <taxon>Pentapetalae</taxon>
        <taxon>rosids</taxon>
        <taxon>fabids</taxon>
        <taxon>Malpighiales</taxon>
        <taxon>Erythroxylaceae</taxon>
        <taxon>Erythroxylum</taxon>
    </lineage>
</organism>